<dbReference type="Pfam" id="PF07422">
    <property type="entry name" value="s48_45"/>
    <property type="match status" value="1"/>
</dbReference>
<evidence type="ECO:0000259" key="9">
    <source>
        <dbReference type="PROSITE" id="PS51701"/>
    </source>
</evidence>
<dbReference type="PANTHER" id="PTHR38796">
    <property type="match status" value="1"/>
</dbReference>
<dbReference type="InterPro" id="IPR051444">
    <property type="entry name" value="Parasite_Repro/Invasion_Surf"/>
</dbReference>
<dbReference type="Gene3D" id="2.60.40.2860">
    <property type="match status" value="1"/>
</dbReference>
<feature type="non-terminal residue" evidence="10">
    <location>
        <position position="279"/>
    </location>
</feature>
<proteinExistence type="predicted"/>
<dbReference type="InterPro" id="IPR038160">
    <property type="entry name" value="6_CYS_dom_sf"/>
</dbReference>
<keyword evidence="4" id="KW-0732">Signal</keyword>
<sequence>MGNKIFISIISEKPKAVIGDNISSSRSSVRISNNIMNSSFQSNIHPDPITSDTTTSEYEQYNSYFKDILVIKNINEVISFANIKIDINEQTYSSSLHIPPLILKDAEFLISCDNSLTLNENTRGKTATVKIKVKSNFLKIYGCDFVGEFSTHFLFSKKWDDIPKNYICKINIQDDMLIGLACPSFTKLHPPDCFENIIVNQNVYKKNIIMETKNMFFYKQNDKPILSFVHVKKILVETFLCKCYQVTKADYKEVTIQILYEPYVMGTPKYTLEKSIIQY</sequence>
<gene>
    <name evidence="10" type="ORF">PFTANZ_06658</name>
</gene>
<protein>
    <recommendedName>
        <fullName evidence="9">6-Cys domain-containing protein</fullName>
    </recommendedName>
</protein>
<dbReference type="EMBL" id="KI927215">
    <property type="protein sequence ID" value="ETW32622.1"/>
    <property type="molecule type" value="Genomic_DNA"/>
</dbReference>
<evidence type="ECO:0000256" key="4">
    <source>
        <dbReference type="ARBA" id="ARBA00022729"/>
    </source>
</evidence>
<dbReference type="SMART" id="SM00970">
    <property type="entry name" value="s48_45"/>
    <property type="match status" value="1"/>
</dbReference>
<reference evidence="10 11" key="1">
    <citation type="submission" date="2013-02" db="EMBL/GenBank/DDBJ databases">
        <title>The Genome Annotation of Plasmodium falciparum Tanzania (2000708).</title>
        <authorList>
            <consortium name="The Broad Institute Genome Sequencing Platform"/>
            <consortium name="The Broad Institute Genome Sequencing Center for Infectious Disease"/>
            <person name="Neafsey D."/>
            <person name="Hoffman S."/>
            <person name="Volkman S."/>
            <person name="Rosenthal P."/>
            <person name="Walker B."/>
            <person name="Young S.K."/>
            <person name="Zeng Q."/>
            <person name="Gargeya S."/>
            <person name="Fitzgerald M."/>
            <person name="Haas B."/>
            <person name="Abouelleil A."/>
            <person name="Allen A.W."/>
            <person name="Alvarado L."/>
            <person name="Arachchi H.M."/>
            <person name="Berlin A.M."/>
            <person name="Chapman S.B."/>
            <person name="Gainer-Dewar J."/>
            <person name="Goldberg J."/>
            <person name="Griggs A."/>
            <person name="Gujja S."/>
            <person name="Hansen M."/>
            <person name="Howarth C."/>
            <person name="Imamovic A."/>
            <person name="Ireland A."/>
            <person name="Larimer J."/>
            <person name="McCowan C."/>
            <person name="Murphy C."/>
            <person name="Pearson M."/>
            <person name="Poon T.W."/>
            <person name="Priest M."/>
            <person name="Roberts A."/>
            <person name="Saif S."/>
            <person name="Shea T."/>
            <person name="Sisk P."/>
            <person name="Sykes S."/>
            <person name="Wortman J."/>
            <person name="Nusbaum C."/>
            <person name="Birren B."/>
        </authorList>
    </citation>
    <scope>NUCLEOTIDE SEQUENCE [LARGE SCALE GENOMIC DNA]</scope>
    <source>
        <strain evidence="11">Tanzania (2000708)</strain>
    </source>
</reference>
<dbReference type="Proteomes" id="UP000030708">
    <property type="component" value="Unassembled WGS sequence"/>
</dbReference>
<feature type="domain" description="6-Cys" evidence="9">
    <location>
        <begin position="139"/>
        <end position="263"/>
    </location>
</feature>
<evidence type="ECO:0000256" key="5">
    <source>
        <dbReference type="ARBA" id="ARBA00022737"/>
    </source>
</evidence>
<evidence type="ECO:0000256" key="7">
    <source>
        <dbReference type="ARBA" id="ARBA00023157"/>
    </source>
</evidence>
<name>A0A024VVX1_PLAFA</name>
<reference evidence="10 11" key="2">
    <citation type="submission" date="2013-02" db="EMBL/GenBank/DDBJ databases">
        <title>The Genome Sequence of Plasmodium falciparum Tanzania (2000708).</title>
        <authorList>
            <consortium name="The Broad Institute Genome Sequencing Platform"/>
            <consortium name="The Broad Institute Genome Sequencing Center for Infectious Disease"/>
            <person name="Neafsey D."/>
            <person name="Cheeseman I."/>
            <person name="Volkman S."/>
            <person name="Adams J."/>
            <person name="Walker B."/>
            <person name="Young S.K."/>
            <person name="Zeng Q."/>
            <person name="Gargeya S."/>
            <person name="Fitzgerald M."/>
            <person name="Haas B."/>
            <person name="Abouelleil A."/>
            <person name="Alvarado L."/>
            <person name="Arachchi H.M."/>
            <person name="Berlin A.M."/>
            <person name="Chapman S.B."/>
            <person name="Dewar J."/>
            <person name="Goldberg J."/>
            <person name="Griggs A."/>
            <person name="Gujja S."/>
            <person name="Hansen M."/>
            <person name="Howarth C."/>
            <person name="Imamovic A."/>
            <person name="Larimer J."/>
            <person name="McCowan C."/>
            <person name="Murphy C."/>
            <person name="Neiman D."/>
            <person name="Pearson M."/>
            <person name="Priest M."/>
            <person name="Roberts A."/>
            <person name="Saif S."/>
            <person name="Shea T."/>
            <person name="Sisk P."/>
            <person name="Sykes S."/>
            <person name="Wortman J."/>
            <person name="Nusbaum C."/>
            <person name="Birren B."/>
        </authorList>
    </citation>
    <scope>NUCLEOTIDE SEQUENCE [LARGE SCALE GENOMIC DNA]</scope>
    <source>
        <strain evidence="11">Tanzania (2000708)</strain>
    </source>
</reference>
<evidence type="ECO:0000256" key="1">
    <source>
        <dbReference type="ARBA" id="ARBA00004236"/>
    </source>
</evidence>
<keyword evidence="8" id="KW-0325">Glycoprotein</keyword>
<evidence type="ECO:0000256" key="2">
    <source>
        <dbReference type="ARBA" id="ARBA00004241"/>
    </source>
</evidence>
<dbReference type="GO" id="GO:0009986">
    <property type="term" value="C:cell surface"/>
    <property type="evidence" value="ECO:0007669"/>
    <property type="project" value="UniProtKB-SubCell"/>
</dbReference>
<organism evidence="10 11">
    <name type="scientific">Plasmodium falciparum Tanzania</name>
    <name type="common">2000708</name>
    <dbReference type="NCBI Taxonomy" id="1036725"/>
    <lineage>
        <taxon>Eukaryota</taxon>
        <taxon>Sar</taxon>
        <taxon>Alveolata</taxon>
        <taxon>Apicomplexa</taxon>
        <taxon>Aconoidasida</taxon>
        <taxon>Haemosporida</taxon>
        <taxon>Plasmodiidae</taxon>
        <taxon>Plasmodium</taxon>
        <taxon>Plasmodium (Laverania)</taxon>
    </lineage>
</organism>
<keyword evidence="7" id="KW-1015">Disulfide bond</keyword>
<evidence type="ECO:0000313" key="11">
    <source>
        <dbReference type="Proteomes" id="UP000030708"/>
    </source>
</evidence>
<keyword evidence="6" id="KW-0472">Membrane</keyword>
<dbReference type="InterPro" id="IPR010884">
    <property type="entry name" value="6_CYS_dom"/>
</dbReference>
<dbReference type="GO" id="GO:0005886">
    <property type="term" value="C:plasma membrane"/>
    <property type="evidence" value="ECO:0007669"/>
    <property type="project" value="UniProtKB-SubCell"/>
</dbReference>
<dbReference type="PANTHER" id="PTHR38796:SF1">
    <property type="entry name" value="ANCHORED PROTEIN, PUTATIVE (AFU_ORTHOLOGUE AFUA_4G09600)-RELATED"/>
    <property type="match status" value="1"/>
</dbReference>
<evidence type="ECO:0000313" key="10">
    <source>
        <dbReference type="EMBL" id="ETW32622.1"/>
    </source>
</evidence>
<comment type="subcellular location">
    <subcellularLocation>
        <location evidence="1">Cell membrane</location>
    </subcellularLocation>
    <subcellularLocation>
        <location evidence="2">Cell surface</location>
    </subcellularLocation>
</comment>
<evidence type="ECO:0000256" key="6">
    <source>
        <dbReference type="ARBA" id="ARBA00023136"/>
    </source>
</evidence>
<evidence type="ECO:0000256" key="3">
    <source>
        <dbReference type="ARBA" id="ARBA00022475"/>
    </source>
</evidence>
<dbReference type="PROSITE" id="PS51701">
    <property type="entry name" value="6_CYS"/>
    <property type="match status" value="1"/>
</dbReference>
<keyword evidence="3" id="KW-1003">Cell membrane</keyword>
<accession>A0A024VVX1</accession>
<keyword evidence="5" id="KW-0677">Repeat</keyword>
<dbReference type="AlphaFoldDB" id="A0A024VVX1"/>
<evidence type="ECO:0000256" key="8">
    <source>
        <dbReference type="ARBA" id="ARBA00023180"/>
    </source>
</evidence>